<evidence type="ECO:0000313" key="3">
    <source>
        <dbReference type="Proteomes" id="UP001431775"/>
    </source>
</evidence>
<dbReference type="EMBL" id="JASBAN010000001">
    <property type="protein sequence ID" value="MDI2112736.1"/>
    <property type="molecule type" value="Genomic_DNA"/>
</dbReference>
<proteinExistence type="predicted"/>
<feature type="chain" id="PRO_5045804175" evidence="1">
    <location>
        <begin position="23"/>
        <end position="261"/>
    </location>
</feature>
<accession>A0ABT6Q766</accession>
<sequence length="261" mass="30066">MNKYALYLASIITMSCLSFAHAKESDPLFIKQDKYDSWILSEYYNSVSLNNVTQTSPVTVEFKPYGYSLSINITLDQKEKDFPATIEFDVGDFTTELKRINQSNGYSTTLDPMPSLTLINSLKENKMIVLYLSNDKTVNIPLNGINNAMNTMENFAKDHYIPLPQPFSSKIDVYATMSIPSIIPFDLYPIFRQQSYFHDICKEKDKKKNKDQNKQEACKKDEILTNILKEKGLCSKENVQLPQSFMQNSNVSYEWMECPKN</sequence>
<feature type="signal peptide" evidence="1">
    <location>
        <begin position="1"/>
        <end position="22"/>
    </location>
</feature>
<dbReference type="RefSeq" id="WP_281462367.1">
    <property type="nucleotide sequence ID" value="NZ_JASBAN010000001.1"/>
</dbReference>
<comment type="caution">
    <text evidence="2">The sequence shown here is derived from an EMBL/GenBank/DDBJ whole genome shotgun (WGS) entry which is preliminary data.</text>
</comment>
<keyword evidence="1" id="KW-0732">Signal</keyword>
<reference evidence="2" key="1">
    <citation type="submission" date="2023-05" db="EMBL/GenBank/DDBJ databases">
        <title>Whole genome sequence of Commensalibacter sp.</title>
        <authorList>
            <person name="Charoenyingcharoen P."/>
            <person name="Yukphan P."/>
        </authorList>
    </citation>
    <scope>NUCLEOTIDE SEQUENCE</scope>
    <source>
        <strain evidence="2">TBRC 10068</strain>
    </source>
</reference>
<dbReference type="PROSITE" id="PS51257">
    <property type="entry name" value="PROKAR_LIPOPROTEIN"/>
    <property type="match status" value="1"/>
</dbReference>
<keyword evidence="3" id="KW-1185">Reference proteome</keyword>
<organism evidence="2 3">
    <name type="scientific">Commensalibacter nepenthis</name>
    <dbReference type="NCBI Taxonomy" id="3043872"/>
    <lineage>
        <taxon>Bacteria</taxon>
        <taxon>Pseudomonadati</taxon>
        <taxon>Pseudomonadota</taxon>
        <taxon>Alphaproteobacteria</taxon>
        <taxon>Acetobacterales</taxon>
        <taxon>Acetobacteraceae</taxon>
    </lineage>
</organism>
<evidence type="ECO:0000313" key="2">
    <source>
        <dbReference type="EMBL" id="MDI2112736.1"/>
    </source>
</evidence>
<evidence type="ECO:0000256" key="1">
    <source>
        <dbReference type="SAM" id="SignalP"/>
    </source>
</evidence>
<name>A0ABT6Q766_9PROT</name>
<protein>
    <submittedName>
        <fullName evidence="2">Uncharacterized protein</fullName>
    </submittedName>
</protein>
<gene>
    <name evidence="2" type="ORF">QJV33_05480</name>
</gene>
<dbReference type="Proteomes" id="UP001431775">
    <property type="component" value="Unassembled WGS sequence"/>
</dbReference>